<dbReference type="Proteomes" id="UP001185331">
    <property type="component" value="Unassembled WGS sequence"/>
</dbReference>
<dbReference type="AlphaFoldDB" id="A0AAE3XFU2"/>
<protein>
    <submittedName>
        <fullName evidence="1">CRISPR system Cascade subunit CasC</fullName>
    </submittedName>
</protein>
<gene>
    <name evidence="1" type="ORF">J2Y00_002520</name>
</gene>
<evidence type="ECO:0000313" key="2">
    <source>
        <dbReference type="Proteomes" id="UP001185331"/>
    </source>
</evidence>
<dbReference type="InterPro" id="IPR010148">
    <property type="entry name" value="CRISPR-assoc_prot_CT1975"/>
</dbReference>
<organism evidence="1 2">
    <name type="scientific">Deinococcus soli</name>
    <name type="common">ex Cha et al. 2016</name>
    <dbReference type="NCBI Taxonomy" id="1309411"/>
    <lineage>
        <taxon>Bacteria</taxon>
        <taxon>Thermotogati</taxon>
        <taxon>Deinococcota</taxon>
        <taxon>Deinococci</taxon>
        <taxon>Deinococcales</taxon>
        <taxon>Deinococcaceae</taxon>
        <taxon>Deinococcus</taxon>
    </lineage>
</organism>
<sequence length="447" mass="47678">MINAAKAGYLELHLIHLMAPNNINRDDQGLPKDVTFGGVRRDRVSSQTWKRAMRVYTHEHGLLGEADQAYRSKKAGQLVYGYLRPLLTDQLTDGQIGALAAAAVGSLTGDEGEDGKLKTLFLMGRTEAAAVASTLAAYAGTPEGQAFVTGLKDVQFTDAPVSSEDTVAPVKKVKGAKAKKGAEEEAAESAWKGFGQKFRNELQRAALSAPSLEVSVYGRMVAANTDLRVDGALEVAHAVGTHRTVNQYDYFTGMDDLDLKGGAGMIEQTQFTSSVLYRYIALDIEALWQNLKALPDDERTAAILRAAQAIVTSAVKSMPSGKRRSFANNTLPGYVLGVASATHQACSLAEAFSQAITHDDLVGASVAHLEHYRAHVSAAFPREEQAFALSVTPRTLRMVGPDGAAHAPVAVDVPSIDALTESLMGALRDQLSARQAAERRAQDAGSA</sequence>
<proteinExistence type="predicted"/>
<dbReference type="RefSeq" id="WP_309853751.1">
    <property type="nucleotide sequence ID" value="NZ_JAVDQJ010000004.1"/>
</dbReference>
<dbReference type="Pfam" id="PF09344">
    <property type="entry name" value="Cas_CT1975"/>
    <property type="match status" value="1"/>
</dbReference>
<reference evidence="1" key="1">
    <citation type="submission" date="2023-07" db="EMBL/GenBank/DDBJ databases">
        <title>Sorghum-associated microbial communities from plants grown in Nebraska, USA.</title>
        <authorList>
            <person name="Schachtman D."/>
        </authorList>
    </citation>
    <scope>NUCLEOTIDE SEQUENCE</scope>
    <source>
        <strain evidence="1">BE330</strain>
    </source>
</reference>
<accession>A0AAE3XFU2</accession>
<evidence type="ECO:0000313" key="1">
    <source>
        <dbReference type="EMBL" id="MDR6218923.1"/>
    </source>
</evidence>
<comment type="caution">
    <text evidence="1">The sequence shown here is derived from an EMBL/GenBank/DDBJ whole genome shotgun (WGS) entry which is preliminary data.</text>
</comment>
<name>A0AAE3XFU2_9DEIO</name>
<dbReference type="EMBL" id="JAVDQK010000005">
    <property type="protein sequence ID" value="MDR6218923.1"/>
    <property type="molecule type" value="Genomic_DNA"/>
</dbReference>